<dbReference type="SUPFAM" id="SSF55920">
    <property type="entry name" value="Creatinase/aminopeptidase"/>
    <property type="match status" value="1"/>
</dbReference>
<dbReference type="GO" id="GO:0070006">
    <property type="term" value="F:metalloaminopeptidase activity"/>
    <property type="evidence" value="ECO:0007669"/>
    <property type="project" value="InterPro"/>
</dbReference>
<proteinExistence type="inferred from homology"/>
<dbReference type="Proteomes" id="UP000290909">
    <property type="component" value="Chromosome"/>
</dbReference>
<dbReference type="GO" id="GO:0006508">
    <property type="term" value="P:proteolysis"/>
    <property type="evidence" value="ECO:0007669"/>
    <property type="project" value="TreeGrafter"/>
</dbReference>
<keyword evidence="6 10" id="KW-0378">Hydrolase</keyword>
<sequence>MLQDRRKNYLKEVVSPSLSFFYSGHAPHLSNDAYYHFKVNNNFYYLSGIDQEDAILLIAKAHGIEESYLFIQAVDPEMALWVGETLTFEKASEISGIKLENVRDIKTFDTFVGQLFSQTRRSIFGNVETVYFDVERQRATDEPLLGERKAKQFLDKYPFVTLKNARPILSNLRSVKDEVEIEAVKGAIEISRKANLHLLDKLKYAKNEFELEAEYNYVLNMNNTVPSFGSIIASGKNGTILHYEDNNQPLHHGDLVLFDLGVRYKYYASDISRTYPLNGKFTDRQKEVYQAVLNVNKEIIKWAKPGMTQFEYNQKGVELLTREAKRIGLIKEDKDIVKYYYHGLGHPLGLDVHDVADPRVPFKAGQIITVEPGLYIAEEGIGIRIEDDLLLTENGCINLSESILKEVDEIESYLAKK</sequence>
<protein>
    <recommendedName>
        <fullName evidence="4">Xaa-Pro aminopeptidase</fullName>
        <ecNumber evidence="4">3.4.11.9</ecNumber>
    </recommendedName>
</protein>
<evidence type="ECO:0000256" key="1">
    <source>
        <dbReference type="ARBA" id="ARBA00001424"/>
    </source>
</evidence>
<dbReference type="SUPFAM" id="SSF53092">
    <property type="entry name" value="Creatinase/prolidase N-terminal domain"/>
    <property type="match status" value="1"/>
</dbReference>
<dbReference type="EMBL" id="LR215050">
    <property type="protein sequence ID" value="VEU82537.1"/>
    <property type="molecule type" value="Genomic_DNA"/>
</dbReference>
<dbReference type="AlphaFoldDB" id="A0A449BJN3"/>
<keyword evidence="7" id="KW-0464">Manganese</keyword>
<evidence type="ECO:0000256" key="6">
    <source>
        <dbReference type="ARBA" id="ARBA00022801"/>
    </source>
</evidence>
<name>A0A449BJN3_9MOLU</name>
<evidence type="ECO:0000256" key="8">
    <source>
        <dbReference type="RuleBase" id="RU000590"/>
    </source>
</evidence>
<keyword evidence="10" id="KW-0645">Protease</keyword>
<dbReference type="STRING" id="1408416.GCA_000702765_00931"/>
<dbReference type="SMART" id="SM01011">
    <property type="entry name" value="AMP_N"/>
    <property type="match status" value="1"/>
</dbReference>
<dbReference type="PROSITE" id="PS00491">
    <property type="entry name" value="PROLINE_PEPTIDASE"/>
    <property type="match status" value="1"/>
</dbReference>
<dbReference type="Gene3D" id="3.90.230.10">
    <property type="entry name" value="Creatinase/methionine aminopeptidase superfamily"/>
    <property type="match status" value="1"/>
</dbReference>
<dbReference type="InterPro" id="IPR052433">
    <property type="entry name" value="X-Pro_dipept-like"/>
</dbReference>
<dbReference type="InterPro" id="IPR007865">
    <property type="entry name" value="Aminopep_P_N"/>
</dbReference>
<gene>
    <name evidence="10" type="primary">pepP</name>
    <name evidence="10" type="ORF">NCTC10172_00553</name>
</gene>
<evidence type="ECO:0000256" key="5">
    <source>
        <dbReference type="ARBA" id="ARBA00022723"/>
    </source>
</evidence>
<evidence type="ECO:0000259" key="9">
    <source>
        <dbReference type="SMART" id="SM01011"/>
    </source>
</evidence>
<comment type="catalytic activity">
    <reaction evidence="1">
        <text>Release of any N-terminal amino acid, including proline, that is linked to proline, even from a dipeptide or tripeptide.</text>
        <dbReference type="EC" id="3.4.11.9"/>
    </reaction>
</comment>
<keyword evidence="5 8" id="KW-0479">Metal-binding</keyword>
<evidence type="ECO:0000256" key="3">
    <source>
        <dbReference type="ARBA" id="ARBA00008766"/>
    </source>
</evidence>
<dbReference type="InterPro" id="IPR000994">
    <property type="entry name" value="Pept_M24"/>
</dbReference>
<evidence type="ECO:0000256" key="2">
    <source>
        <dbReference type="ARBA" id="ARBA00001936"/>
    </source>
</evidence>
<dbReference type="KEGG" id="ahk:NCTC10172_00553"/>
<accession>A0A449BJN3</accession>
<evidence type="ECO:0000256" key="4">
    <source>
        <dbReference type="ARBA" id="ARBA00012574"/>
    </source>
</evidence>
<evidence type="ECO:0000256" key="7">
    <source>
        <dbReference type="ARBA" id="ARBA00023211"/>
    </source>
</evidence>
<dbReference type="GO" id="GO:0030145">
    <property type="term" value="F:manganese ion binding"/>
    <property type="evidence" value="ECO:0007669"/>
    <property type="project" value="InterPro"/>
</dbReference>
<comment type="similarity">
    <text evidence="3 8">Belongs to the peptidase M24B family.</text>
</comment>
<reference evidence="10 11" key="1">
    <citation type="submission" date="2019-01" db="EMBL/GenBank/DDBJ databases">
        <authorList>
            <consortium name="Pathogen Informatics"/>
        </authorList>
    </citation>
    <scope>NUCLEOTIDE SEQUENCE [LARGE SCALE GENOMIC DNA]</scope>
    <source>
        <strain evidence="10 11">NCTC10172</strain>
    </source>
</reference>
<keyword evidence="10" id="KW-0031">Aminopeptidase</keyword>
<evidence type="ECO:0000313" key="11">
    <source>
        <dbReference type="Proteomes" id="UP000290909"/>
    </source>
</evidence>
<dbReference type="Gene3D" id="3.40.350.10">
    <property type="entry name" value="Creatinase/prolidase N-terminal domain"/>
    <property type="match status" value="1"/>
</dbReference>
<organism evidence="10 11">
    <name type="scientific">Acholeplasma hippikon</name>
    <dbReference type="NCBI Taxonomy" id="264636"/>
    <lineage>
        <taxon>Bacteria</taxon>
        <taxon>Bacillati</taxon>
        <taxon>Mycoplasmatota</taxon>
        <taxon>Mollicutes</taxon>
        <taxon>Acholeplasmatales</taxon>
        <taxon>Acholeplasmataceae</taxon>
        <taxon>Acholeplasma</taxon>
    </lineage>
</organism>
<dbReference type="PANTHER" id="PTHR43226">
    <property type="entry name" value="XAA-PRO AMINOPEPTIDASE 3"/>
    <property type="match status" value="1"/>
</dbReference>
<dbReference type="Pfam" id="PF05195">
    <property type="entry name" value="AMP_N"/>
    <property type="match status" value="1"/>
</dbReference>
<evidence type="ECO:0000313" key="10">
    <source>
        <dbReference type="EMBL" id="VEU82537.1"/>
    </source>
</evidence>
<dbReference type="PANTHER" id="PTHR43226:SF4">
    <property type="entry name" value="XAA-PRO AMINOPEPTIDASE 3"/>
    <property type="match status" value="1"/>
</dbReference>
<dbReference type="InterPro" id="IPR036005">
    <property type="entry name" value="Creatinase/aminopeptidase-like"/>
</dbReference>
<dbReference type="EC" id="3.4.11.9" evidence="4"/>
<dbReference type="InterPro" id="IPR001131">
    <property type="entry name" value="Peptidase_M24B_aminopep-P_CS"/>
</dbReference>
<dbReference type="GO" id="GO:0005829">
    <property type="term" value="C:cytosol"/>
    <property type="evidence" value="ECO:0007669"/>
    <property type="project" value="TreeGrafter"/>
</dbReference>
<dbReference type="Pfam" id="PF00557">
    <property type="entry name" value="Peptidase_M24"/>
    <property type="match status" value="1"/>
</dbReference>
<dbReference type="RefSeq" id="WP_035369366.1">
    <property type="nucleotide sequence ID" value="NZ_LR215050.1"/>
</dbReference>
<comment type="cofactor">
    <cofactor evidence="2">
        <name>Mn(2+)</name>
        <dbReference type="ChEBI" id="CHEBI:29035"/>
    </cofactor>
</comment>
<keyword evidence="11" id="KW-1185">Reference proteome</keyword>
<dbReference type="InterPro" id="IPR029149">
    <property type="entry name" value="Creatin/AminoP/Spt16_N"/>
</dbReference>
<feature type="domain" description="Aminopeptidase P N-terminal" evidence="9">
    <location>
        <begin position="1"/>
        <end position="141"/>
    </location>
</feature>